<feature type="non-terminal residue" evidence="1">
    <location>
        <position position="76"/>
    </location>
</feature>
<dbReference type="RefSeq" id="WP_330640885.1">
    <property type="nucleotide sequence ID" value="NZ_JANFXK010000226.1"/>
</dbReference>
<sequence>GIPDTAGLKDIGFSSYRDDNNGAISQRGQYMLAVPLMFFESGKWDGRGQSVFDRKIDAFDSLDEIWSQWIDALRAG</sequence>
<feature type="non-terminal residue" evidence="1">
    <location>
        <position position="1"/>
    </location>
</feature>
<accession>A0ABT1RV67</accession>
<keyword evidence="2" id="KW-1185">Reference proteome</keyword>
<dbReference type="EMBL" id="JANFXK010000226">
    <property type="protein sequence ID" value="MCQ4638771.1"/>
    <property type="molecule type" value="Genomic_DNA"/>
</dbReference>
<comment type="caution">
    <text evidence="1">The sequence shown here is derived from an EMBL/GenBank/DDBJ whole genome shotgun (WGS) entry which is preliminary data.</text>
</comment>
<protein>
    <submittedName>
        <fullName evidence="1">Uncharacterized protein</fullName>
    </submittedName>
</protein>
<dbReference type="Proteomes" id="UP001524502">
    <property type="component" value="Unassembled WGS sequence"/>
</dbReference>
<evidence type="ECO:0000313" key="1">
    <source>
        <dbReference type="EMBL" id="MCQ4638771.1"/>
    </source>
</evidence>
<evidence type="ECO:0000313" key="2">
    <source>
        <dbReference type="Proteomes" id="UP001524502"/>
    </source>
</evidence>
<proteinExistence type="predicted"/>
<reference evidence="1 2" key="1">
    <citation type="submission" date="2022-06" db="EMBL/GenBank/DDBJ databases">
        <title>Isolation of gut microbiota from human fecal samples.</title>
        <authorList>
            <person name="Pamer E.G."/>
            <person name="Barat B."/>
            <person name="Waligurski E."/>
            <person name="Medina S."/>
            <person name="Paddock L."/>
            <person name="Mostad J."/>
        </authorList>
    </citation>
    <scope>NUCLEOTIDE SEQUENCE [LARGE SCALE GENOMIC DNA]</scope>
    <source>
        <strain evidence="1 2">SL.3.17</strain>
    </source>
</reference>
<organism evidence="1 2">
    <name type="scientific">Anaerovorax odorimutans</name>
    <dbReference type="NCBI Taxonomy" id="109327"/>
    <lineage>
        <taxon>Bacteria</taxon>
        <taxon>Bacillati</taxon>
        <taxon>Bacillota</taxon>
        <taxon>Clostridia</taxon>
        <taxon>Peptostreptococcales</taxon>
        <taxon>Anaerovoracaceae</taxon>
        <taxon>Anaerovorax</taxon>
    </lineage>
</organism>
<gene>
    <name evidence="1" type="ORF">NE619_18770</name>
</gene>
<name>A0ABT1RV67_9FIRM</name>